<dbReference type="GO" id="GO:0055075">
    <property type="term" value="P:potassium ion homeostasis"/>
    <property type="evidence" value="ECO:0007669"/>
    <property type="project" value="TreeGrafter"/>
</dbReference>
<sequence length="108" mass="12145">MSANQLEIHSIENGGTTTGRSDGKEVNPPHHRTTILKESEIKFGWIEGVFIRCVQNIIGVILFLRITWVVAQAGVSEFCLFFCSIFYLFFPILISFSAFLKSFSIIGI</sequence>
<evidence type="ECO:0000256" key="4">
    <source>
        <dbReference type="ARBA" id="ARBA00023136"/>
    </source>
</evidence>
<dbReference type="STRING" id="6290.A0A0N4WZY2"/>
<protein>
    <submittedName>
        <fullName evidence="9">AA_permease domain-containing protein</fullName>
    </submittedName>
</protein>
<evidence type="ECO:0000256" key="1">
    <source>
        <dbReference type="ARBA" id="ARBA00004141"/>
    </source>
</evidence>
<evidence type="ECO:0000256" key="5">
    <source>
        <dbReference type="SAM" id="MobiDB-lite"/>
    </source>
</evidence>
<evidence type="ECO:0000313" key="9">
    <source>
        <dbReference type="WBParaSite" id="HPLM_0001753101-mRNA-1"/>
    </source>
</evidence>
<keyword evidence="2 6" id="KW-0812">Transmembrane</keyword>
<dbReference type="GO" id="GO:0016020">
    <property type="term" value="C:membrane"/>
    <property type="evidence" value="ECO:0007669"/>
    <property type="project" value="UniProtKB-SubCell"/>
</dbReference>
<dbReference type="AlphaFoldDB" id="A0A0N4WZY2"/>
<dbReference type="InterPro" id="IPR004842">
    <property type="entry name" value="SLC12A_fam"/>
</dbReference>
<evidence type="ECO:0000313" key="7">
    <source>
        <dbReference type="EMBL" id="VDO65518.1"/>
    </source>
</evidence>
<dbReference type="OrthoDB" id="2020542at2759"/>
<dbReference type="PANTHER" id="PTHR11827">
    <property type="entry name" value="SOLUTE CARRIER FAMILY 12, CATION COTRANSPORTERS"/>
    <property type="match status" value="1"/>
</dbReference>
<evidence type="ECO:0000256" key="3">
    <source>
        <dbReference type="ARBA" id="ARBA00022989"/>
    </source>
</evidence>
<proteinExistence type="predicted"/>
<comment type="subcellular location">
    <subcellularLocation>
        <location evidence="1">Membrane</location>
        <topology evidence="1">Multi-pass membrane protein</topology>
    </subcellularLocation>
</comment>
<dbReference type="GO" id="GO:0006884">
    <property type="term" value="P:cell volume homeostasis"/>
    <property type="evidence" value="ECO:0007669"/>
    <property type="project" value="TreeGrafter"/>
</dbReference>
<organism evidence="9">
    <name type="scientific">Haemonchus placei</name>
    <name type="common">Barber's pole worm</name>
    <dbReference type="NCBI Taxonomy" id="6290"/>
    <lineage>
        <taxon>Eukaryota</taxon>
        <taxon>Metazoa</taxon>
        <taxon>Ecdysozoa</taxon>
        <taxon>Nematoda</taxon>
        <taxon>Chromadorea</taxon>
        <taxon>Rhabditida</taxon>
        <taxon>Rhabditina</taxon>
        <taxon>Rhabditomorpha</taxon>
        <taxon>Strongyloidea</taxon>
        <taxon>Trichostrongylidae</taxon>
        <taxon>Haemonchus</taxon>
    </lineage>
</organism>
<dbReference type="GO" id="GO:0055064">
    <property type="term" value="P:chloride ion homeostasis"/>
    <property type="evidence" value="ECO:0007669"/>
    <property type="project" value="TreeGrafter"/>
</dbReference>
<dbReference type="GO" id="GO:0008511">
    <property type="term" value="F:sodium:potassium:chloride symporter activity"/>
    <property type="evidence" value="ECO:0007669"/>
    <property type="project" value="TreeGrafter"/>
</dbReference>
<reference evidence="9" key="1">
    <citation type="submission" date="2017-02" db="UniProtKB">
        <authorList>
            <consortium name="WormBaseParasite"/>
        </authorList>
    </citation>
    <scope>IDENTIFICATION</scope>
</reference>
<keyword evidence="4 6" id="KW-0472">Membrane</keyword>
<evidence type="ECO:0000313" key="8">
    <source>
        <dbReference type="Proteomes" id="UP000268014"/>
    </source>
</evidence>
<keyword evidence="8" id="KW-1185">Reference proteome</keyword>
<accession>A0A0N4WZY2</accession>
<dbReference type="WBParaSite" id="HPLM_0001753101-mRNA-1">
    <property type="protein sequence ID" value="HPLM_0001753101-mRNA-1"/>
    <property type="gene ID" value="HPLM_0001753101"/>
</dbReference>
<dbReference type="GO" id="GO:0055078">
    <property type="term" value="P:sodium ion homeostasis"/>
    <property type="evidence" value="ECO:0007669"/>
    <property type="project" value="TreeGrafter"/>
</dbReference>
<gene>
    <name evidence="7" type="ORF">HPLM_LOCUS17523</name>
</gene>
<evidence type="ECO:0000256" key="2">
    <source>
        <dbReference type="ARBA" id="ARBA00022692"/>
    </source>
</evidence>
<dbReference type="PANTHER" id="PTHR11827:SF103">
    <property type="entry name" value="SODIUM CHLORIDE COTRANSPORTER 69, ISOFORM E"/>
    <property type="match status" value="1"/>
</dbReference>
<reference evidence="7 8" key="2">
    <citation type="submission" date="2018-11" db="EMBL/GenBank/DDBJ databases">
        <authorList>
            <consortium name="Pathogen Informatics"/>
        </authorList>
    </citation>
    <scope>NUCLEOTIDE SEQUENCE [LARGE SCALE GENOMIC DNA]</scope>
    <source>
        <strain evidence="7 8">MHpl1</strain>
    </source>
</reference>
<dbReference type="EMBL" id="UZAF01020008">
    <property type="protein sequence ID" value="VDO65518.1"/>
    <property type="molecule type" value="Genomic_DNA"/>
</dbReference>
<evidence type="ECO:0000256" key="6">
    <source>
        <dbReference type="SAM" id="Phobius"/>
    </source>
</evidence>
<feature type="transmembrane region" description="Helical" evidence="6">
    <location>
        <begin position="78"/>
        <end position="100"/>
    </location>
</feature>
<feature type="region of interest" description="Disordered" evidence="5">
    <location>
        <begin position="9"/>
        <end position="30"/>
    </location>
</feature>
<feature type="transmembrane region" description="Helical" evidence="6">
    <location>
        <begin position="49"/>
        <end position="71"/>
    </location>
</feature>
<dbReference type="Proteomes" id="UP000268014">
    <property type="component" value="Unassembled WGS sequence"/>
</dbReference>
<feature type="compositionally biased region" description="Polar residues" evidence="5">
    <location>
        <begin position="9"/>
        <end position="20"/>
    </location>
</feature>
<dbReference type="GO" id="GO:1990573">
    <property type="term" value="P:potassium ion import across plasma membrane"/>
    <property type="evidence" value="ECO:0007669"/>
    <property type="project" value="TreeGrafter"/>
</dbReference>
<keyword evidence="3 6" id="KW-1133">Transmembrane helix</keyword>
<name>A0A0N4WZY2_HAEPC</name>